<keyword evidence="2" id="KW-1185">Reference proteome</keyword>
<name>A0AAE7XJR9_9CAUD</name>
<sequence>MNNDNFILIKRLSAFLYVGYAEQELYIPRRGVQSIHVVIPDPKGDDEPILDMQARCIYHLPHNCFILQATQNDEASESMCAMKSHCKYNEGLFQKSVHGREQAALNLIMNELRDAETDHPTWPEECIHAASIVVEEAGELLRDCATFEENGDERLIVNMQLEAVQTGAMAVRFIKNLPFSQKRTIPHNALRSILESEMSPEEQLIELRRLVQNGVS</sequence>
<organism evidence="1 2">
    <name type="scientific">Erwinia phage pEa_SNUABM_17</name>
    <dbReference type="NCBI Taxonomy" id="2869545"/>
    <lineage>
        <taxon>Viruses</taxon>
        <taxon>Duplodnaviria</taxon>
        <taxon>Heunggongvirae</taxon>
        <taxon>Uroviricota</taxon>
        <taxon>Caudoviricetes</taxon>
        <taxon>Alexandravirus</taxon>
        <taxon>Alexandravirus SNUABM17</taxon>
    </lineage>
</organism>
<accession>A0AAE7XJR9</accession>
<protein>
    <submittedName>
        <fullName evidence="1">Uncharacterized protein</fullName>
    </submittedName>
</protein>
<dbReference type="Proteomes" id="UP000827911">
    <property type="component" value="Segment"/>
</dbReference>
<reference evidence="1 2" key="1">
    <citation type="submission" date="2021-06" db="EMBL/GenBank/DDBJ databases">
        <title>Complete genome sequence of Erwinia phage pEa_SNUABM_17.</title>
        <authorList>
            <person name="Kim S.G."/>
            <person name="Park S.C."/>
        </authorList>
    </citation>
    <scope>NUCLEOTIDE SEQUENCE [LARGE SCALE GENOMIC DNA]</scope>
</reference>
<gene>
    <name evidence="1" type="ORF">pEaSNUABM17_00045</name>
</gene>
<proteinExistence type="predicted"/>
<dbReference type="EMBL" id="MZ443777">
    <property type="protein sequence ID" value="QZE57591.1"/>
    <property type="molecule type" value="Genomic_DNA"/>
</dbReference>
<evidence type="ECO:0000313" key="1">
    <source>
        <dbReference type="EMBL" id="QZE57591.1"/>
    </source>
</evidence>
<evidence type="ECO:0000313" key="2">
    <source>
        <dbReference type="Proteomes" id="UP000827911"/>
    </source>
</evidence>